<sequence>MVERAYKMNPTVEWFVFLEADTCIVWDNEHFDSNIPLYMGSPSPGRRLLDGQTTWFAYGGTGIVVSSAAVETIVTREVGEYGEFVQPSRTERYETDVKGDCCGDSVLGWVLLIVVALSEAG</sequence>
<dbReference type="STRING" id="2070753.A0A3A2ZBW0"/>
<organism evidence="1 2">
    <name type="scientific">Aspergillus sclerotialis</name>
    <dbReference type="NCBI Taxonomy" id="2070753"/>
    <lineage>
        <taxon>Eukaryota</taxon>
        <taxon>Fungi</taxon>
        <taxon>Dikarya</taxon>
        <taxon>Ascomycota</taxon>
        <taxon>Pezizomycotina</taxon>
        <taxon>Eurotiomycetes</taxon>
        <taxon>Eurotiomycetidae</taxon>
        <taxon>Eurotiales</taxon>
        <taxon>Aspergillaceae</taxon>
        <taxon>Aspergillus</taxon>
        <taxon>Aspergillus subgen. Polypaecilum</taxon>
    </lineage>
</organism>
<dbReference type="Gene3D" id="3.90.550.50">
    <property type="match status" value="1"/>
</dbReference>
<proteinExistence type="predicted"/>
<dbReference type="OrthoDB" id="414175at2759"/>
<protein>
    <submittedName>
        <fullName evidence="1">Fringe</fullName>
    </submittedName>
</protein>
<keyword evidence="2" id="KW-1185">Reference proteome</keyword>
<comment type="caution">
    <text evidence="1">The sequence shown here is derived from an EMBL/GenBank/DDBJ whole genome shotgun (WGS) entry which is preliminary data.</text>
</comment>
<evidence type="ECO:0000313" key="1">
    <source>
        <dbReference type="EMBL" id="RJE20416.1"/>
    </source>
</evidence>
<reference evidence="2" key="1">
    <citation type="submission" date="2017-02" db="EMBL/GenBank/DDBJ databases">
        <authorList>
            <person name="Tafer H."/>
            <person name="Lopandic K."/>
        </authorList>
    </citation>
    <scope>NUCLEOTIDE SEQUENCE [LARGE SCALE GENOMIC DNA]</scope>
    <source>
        <strain evidence="2">CBS 366.77</strain>
    </source>
</reference>
<accession>A0A3A2ZBW0</accession>
<dbReference type="AlphaFoldDB" id="A0A3A2ZBW0"/>
<dbReference type="Proteomes" id="UP000266188">
    <property type="component" value="Unassembled WGS sequence"/>
</dbReference>
<evidence type="ECO:0000313" key="2">
    <source>
        <dbReference type="Proteomes" id="UP000266188"/>
    </source>
</evidence>
<name>A0A3A2ZBW0_9EURO</name>
<gene>
    <name evidence="1" type="ORF">PHISCL_07248</name>
</gene>
<dbReference type="EMBL" id="MVGC01000309">
    <property type="protein sequence ID" value="RJE20416.1"/>
    <property type="molecule type" value="Genomic_DNA"/>
</dbReference>